<name>A0A1F5SGW1_9BACT</name>
<sequence>MTKKTSLFLLLAILAFSFCFFGTRALAAGNHSGQIVKMKGLTSLYYVAADGKRYVFPNENIYRSWFTDYDDVVTISEEELIALPLGGNVLYRPGVLLVKITTDPKVYAVTKSGILRWIRTEAIARTLYGDSWNKLIDDVPDSFFTNYRVGDEIDDVAEFDPENEIEDIDNIDANHGLSSANSLRAHTRKCQVVGNARQCRLNDDDDDDSDNDSDIYIAGITVNDKGDKGYIDYADEIIINFSEAVDPASVNFGLTAGGYYASFDYNIIGAITVSEDGILTIKGIASFDLGSVDDSGQFAVKLSLSDSAKNLTVTVIAGSDIKIEDEDFEDARQIGGTVKDKTGNIMKEDSDIDTPNGTFGGEHVNDGIEPFISSIEVFNNGKDGYMDINDEIRVTYSERIDPESVNNDLKKGASVDNVAYNKTGGVDVDKNGILTVADIASFYVGDVSGAGRFGVSLSLDSEGEVLTIILKSGSDIKIDNEDLDDARQIGGTIEDRDGNEMESDPNIDDPSGSFVEDSQGSDPYITHVKVYNEGYTGYVDVDDRLVITFSEELDPQTINKNLAAGGSVSDIDLDKTGGVYINSDGIFTVTDILSFDIGEVAGGSNDFTVGLSLSSNGKILTITLTDGDSVGISSENFSHTTQIGGTIEDQRHNVMNAVNNIDDPNGTFGGDSVDTPPYITEIEVSNGGDSGNIDVGDRIAITFNEAIDPESANKNLKAGGYVQNVDDDDTGGVIVEDNGTLTISDIAKFYVGDADDEGEFKVKLSLNSIGNILTVTLSSGDDIELNYEDMDDAEQIDGTIEDRDGNKMEEDPRITDPIGNF</sequence>
<evidence type="ECO:0000313" key="4">
    <source>
        <dbReference type="Proteomes" id="UP000178367"/>
    </source>
</evidence>
<feature type="region of interest" description="Disordered" evidence="1">
    <location>
        <begin position="491"/>
        <end position="520"/>
    </location>
</feature>
<evidence type="ECO:0000313" key="3">
    <source>
        <dbReference type="EMBL" id="OGF25957.1"/>
    </source>
</evidence>
<dbReference type="AlphaFoldDB" id="A0A1F5SGW1"/>
<proteinExistence type="predicted"/>
<feature type="chain" id="PRO_5009521214" description="SbsA Ig-like domain-containing protein" evidence="2">
    <location>
        <begin position="28"/>
        <end position="821"/>
    </location>
</feature>
<gene>
    <name evidence="3" type="ORF">A2227_05650</name>
</gene>
<dbReference type="Proteomes" id="UP000178367">
    <property type="component" value="Unassembled WGS sequence"/>
</dbReference>
<dbReference type="InterPro" id="IPR018247">
    <property type="entry name" value="EF_Hand_1_Ca_BS"/>
</dbReference>
<protein>
    <recommendedName>
        <fullName evidence="5">SbsA Ig-like domain-containing protein</fullName>
    </recommendedName>
</protein>
<evidence type="ECO:0008006" key="5">
    <source>
        <dbReference type="Google" id="ProtNLM"/>
    </source>
</evidence>
<dbReference type="STRING" id="1797994.A2227_05650"/>
<accession>A0A1F5SGW1</accession>
<comment type="caution">
    <text evidence="3">The sequence shown here is derived from an EMBL/GenBank/DDBJ whole genome shotgun (WGS) entry which is preliminary data.</text>
</comment>
<evidence type="ECO:0000256" key="2">
    <source>
        <dbReference type="SAM" id="SignalP"/>
    </source>
</evidence>
<reference evidence="3 4" key="1">
    <citation type="journal article" date="2016" name="Nat. Commun.">
        <title>Thousands of microbial genomes shed light on interconnected biogeochemical processes in an aquifer system.</title>
        <authorList>
            <person name="Anantharaman K."/>
            <person name="Brown C.T."/>
            <person name="Hug L.A."/>
            <person name="Sharon I."/>
            <person name="Castelle C.J."/>
            <person name="Probst A.J."/>
            <person name="Thomas B.C."/>
            <person name="Singh A."/>
            <person name="Wilkins M.J."/>
            <person name="Karaoz U."/>
            <person name="Brodie E.L."/>
            <person name="Williams K.H."/>
            <person name="Hubbard S.S."/>
            <person name="Banfield J.F."/>
        </authorList>
    </citation>
    <scope>NUCLEOTIDE SEQUENCE [LARGE SCALE GENOMIC DNA]</scope>
</reference>
<dbReference type="PROSITE" id="PS00018">
    <property type="entry name" value="EF_HAND_1"/>
    <property type="match status" value="1"/>
</dbReference>
<keyword evidence="2" id="KW-0732">Signal</keyword>
<organism evidence="3 4">
    <name type="scientific">Candidatus Falkowbacteria bacterium RIFOXYA2_FULL_47_19</name>
    <dbReference type="NCBI Taxonomy" id="1797994"/>
    <lineage>
        <taxon>Bacteria</taxon>
        <taxon>Candidatus Falkowiibacteriota</taxon>
    </lineage>
</organism>
<feature type="signal peptide" evidence="2">
    <location>
        <begin position="1"/>
        <end position="27"/>
    </location>
</feature>
<evidence type="ECO:0000256" key="1">
    <source>
        <dbReference type="SAM" id="MobiDB-lite"/>
    </source>
</evidence>
<dbReference type="EMBL" id="MFGB01000018">
    <property type="protein sequence ID" value="OGF25957.1"/>
    <property type="molecule type" value="Genomic_DNA"/>
</dbReference>